<dbReference type="PROSITE" id="PS50943">
    <property type="entry name" value="HTH_CROC1"/>
    <property type="match status" value="1"/>
</dbReference>
<dbReference type="CDD" id="cd00093">
    <property type="entry name" value="HTH_XRE"/>
    <property type="match status" value="1"/>
</dbReference>
<proteinExistence type="predicted"/>
<accession>A0AAP5H1G4</accession>
<dbReference type="InterPro" id="IPR010982">
    <property type="entry name" value="Lambda_DNA-bd_dom_sf"/>
</dbReference>
<evidence type="ECO:0000313" key="3">
    <source>
        <dbReference type="Proteomes" id="UP001254832"/>
    </source>
</evidence>
<dbReference type="SUPFAM" id="SSF47413">
    <property type="entry name" value="lambda repressor-like DNA-binding domains"/>
    <property type="match status" value="1"/>
</dbReference>
<dbReference type="Gene3D" id="1.10.260.40">
    <property type="entry name" value="lambda repressor-like DNA-binding domains"/>
    <property type="match status" value="1"/>
</dbReference>
<name>A0AAP5H1G4_PAEAM</name>
<organism evidence="2 3">
    <name type="scientific">Paenibacillus amylolyticus</name>
    <dbReference type="NCBI Taxonomy" id="1451"/>
    <lineage>
        <taxon>Bacteria</taxon>
        <taxon>Bacillati</taxon>
        <taxon>Bacillota</taxon>
        <taxon>Bacilli</taxon>
        <taxon>Bacillales</taxon>
        <taxon>Paenibacillaceae</taxon>
        <taxon>Paenibacillus</taxon>
    </lineage>
</organism>
<protein>
    <submittedName>
        <fullName evidence="2">Transcriptional regulator with XRE-family HTH domain</fullName>
    </submittedName>
</protein>
<dbReference type="EMBL" id="JAVDTR010000003">
    <property type="protein sequence ID" value="MDR6723221.1"/>
    <property type="molecule type" value="Genomic_DNA"/>
</dbReference>
<dbReference type="AlphaFoldDB" id="A0AAP5H1G4"/>
<feature type="domain" description="HTH cro/C1-type" evidence="1">
    <location>
        <begin position="16"/>
        <end position="65"/>
    </location>
</feature>
<dbReference type="GO" id="GO:0003677">
    <property type="term" value="F:DNA binding"/>
    <property type="evidence" value="ECO:0007669"/>
    <property type="project" value="InterPro"/>
</dbReference>
<dbReference type="RefSeq" id="WP_310138090.1">
    <property type="nucleotide sequence ID" value="NZ_JAVDTR010000003.1"/>
</dbReference>
<evidence type="ECO:0000259" key="1">
    <source>
        <dbReference type="PROSITE" id="PS50943"/>
    </source>
</evidence>
<gene>
    <name evidence="2" type="ORF">J2W91_001673</name>
</gene>
<reference evidence="2" key="1">
    <citation type="submission" date="2023-07" db="EMBL/GenBank/DDBJ databases">
        <title>Sorghum-associated microbial communities from plants grown in Nebraska, USA.</title>
        <authorList>
            <person name="Schachtman D."/>
        </authorList>
    </citation>
    <scope>NUCLEOTIDE SEQUENCE</scope>
    <source>
        <strain evidence="2">BE80</strain>
    </source>
</reference>
<dbReference type="InterPro" id="IPR001387">
    <property type="entry name" value="Cro/C1-type_HTH"/>
</dbReference>
<sequence length="448" mass="52144">MNSITTIRDHFEDYLKSKHMTLNSFSELSGINSGTLSSTLSGQRPIGVQQLDRLTEGMGLPEGYFYDLYINECFVNTNPDWRRIGPFLKRCAELGRVECIEATVKLLMDNLSYAPLLFELAEQLYAEGRLEAAKPLYFCVAESEKMQHSERLALSQYRLFSIGLGKDQQKNLSLATQFEFFVDRLDEPYQLDGLNDLINVYASLRRWDKVEILAEQLKVKAIIQYEFKEISRETETRTKKQVIFYVLYAYLALGEVCFNKKEYEEGLEYILLYKDHSWVNDPSDDEIRIIRQFEEWAEGNYYLYQLMSGKTEVLPSYLNYISARENEVFPALCAIVSAANQFEMNIHSILDQFESYFMYREQVSDIGKISEQYTSDQYVNLLADVGTYYLTHRDSSRGIHFILRGLELAITIKNKDGMLSCIKTFEEFRYCASEEDKVKYKNLISGVR</sequence>
<evidence type="ECO:0000313" key="2">
    <source>
        <dbReference type="EMBL" id="MDR6723221.1"/>
    </source>
</evidence>
<comment type="caution">
    <text evidence="2">The sequence shown here is derived from an EMBL/GenBank/DDBJ whole genome shotgun (WGS) entry which is preliminary data.</text>
</comment>
<dbReference type="Proteomes" id="UP001254832">
    <property type="component" value="Unassembled WGS sequence"/>
</dbReference>